<keyword evidence="5 10" id="KW-1133">Transmembrane helix</keyword>
<evidence type="ECO:0000256" key="6">
    <source>
        <dbReference type="ARBA" id="ARBA00023136"/>
    </source>
</evidence>
<dbReference type="Gene3D" id="6.10.340.10">
    <property type="match status" value="1"/>
</dbReference>
<dbReference type="AlphaFoldDB" id="A0A174RER4"/>
<evidence type="ECO:0000256" key="2">
    <source>
        <dbReference type="ARBA" id="ARBA00022475"/>
    </source>
</evidence>
<dbReference type="InterPro" id="IPR033479">
    <property type="entry name" value="dCache_1"/>
</dbReference>
<dbReference type="Proteomes" id="UP000092714">
    <property type="component" value="Unassembled WGS sequence"/>
</dbReference>
<evidence type="ECO:0000256" key="8">
    <source>
        <dbReference type="ARBA" id="ARBA00029447"/>
    </source>
</evidence>
<keyword evidence="14" id="KW-1185">Reference proteome</keyword>
<evidence type="ECO:0000256" key="7">
    <source>
        <dbReference type="ARBA" id="ARBA00023224"/>
    </source>
</evidence>
<feature type="domain" description="HAMP" evidence="12">
    <location>
        <begin position="311"/>
        <end position="366"/>
    </location>
</feature>
<dbReference type="PANTHER" id="PTHR32089:SF112">
    <property type="entry name" value="LYSOZYME-LIKE PROTEIN-RELATED"/>
    <property type="match status" value="1"/>
</dbReference>
<dbReference type="SMART" id="SM00283">
    <property type="entry name" value="MA"/>
    <property type="match status" value="1"/>
</dbReference>
<keyword evidence="7 9" id="KW-0807">Transducer</keyword>
<comment type="subcellular location">
    <subcellularLocation>
        <location evidence="1">Cell membrane</location>
        <topology evidence="1">Multi-pass membrane protein</topology>
    </subcellularLocation>
</comment>
<evidence type="ECO:0000256" key="9">
    <source>
        <dbReference type="PROSITE-ProRule" id="PRU00284"/>
    </source>
</evidence>
<evidence type="ECO:0000256" key="1">
    <source>
        <dbReference type="ARBA" id="ARBA00004651"/>
    </source>
</evidence>
<evidence type="ECO:0000256" key="5">
    <source>
        <dbReference type="ARBA" id="ARBA00022989"/>
    </source>
</evidence>
<feature type="domain" description="Methyl-accepting transducer" evidence="11">
    <location>
        <begin position="385"/>
        <end position="635"/>
    </location>
</feature>
<gene>
    <name evidence="13" type="ORF">CP373A1_02090</name>
</gene>
<dbReference type="OrthoDB" id="597657at2"/>
<dbReference type="GO" id="GO:0005886">
    <property type="term" value="C:plasma membrane"/>
    <property type="evidence" value="ECO:0007669"/>
    <property type="project" value="UniProtKB-SubCell"/>
</dbReference>
<evidence type="ECO:0000256" key="10">
    <source>
        <dbReference type="SAM" id="Phobius"/>
    </source>
</evidence>
<name>A0A174RER4_9CLOT</name>
<keyword evidence="6 10" id="KW-0472">Membrane</keyword>
<keyword evidence="2" id="KW-1003">Cell membrane</keyword>
<comment type="caution">
    <text evidence="13">The sequence shown here is derived from an EMBL/GenBank/DDBJ whole genome shotgun (WGS) entry which is preliminary data.</text>
</comment>
<dbReference type="Pfam" id="PF00015">
    <property type="entry name" value="MCPsignal"/>
    <property type="match status" value="1"/>
</dbReference>
<dbReference type="InterPro" id="IPR004089">
    <property type="entry name" value="MCPsignal_dom"/>
</dbReference>
<organism evidence="13 14">
    <name type="scientific">Clostridium paraputrificum</name>
    <dbReference type="NCBI Taxonomy" id="29363"/>
    <lineage>
        <taxon>Bacteria</taxon>
        <taxon>Bacillati</taxon>
        <taxon>Bacillota</taxon>
        <taxon>Clostridia</taxon>
        <taxon>Eubacteriales</taxon>
        <taxon>Clostridiaceae</taxon>
        <taxon>Clostridium</taxon>
    </lineage>
</organism>
<dbReference type="EMBL" id="MAPZ01000009">
    <property type="protein sequence ID" value="OBY12406.1"/>
    <property type="molecule type" value="Genomic_DNA"/>
</dbReference>
<dbReference type="Pfam" id="PF02743">
    <property type="entry name" value="dCache_1"/>
    <property type="match status" value="1"/>
</dbReference>
<dbReference type="InterPro" id="IPR003660">
    <property type="entry name" value="HAMP_dom"/>
</dbReference>
<dbReference type="PROSITE" id="PS50885">
    <property type="entry name" value="HAMP"/>
    <property type="match status" value="1"/>
</dbReference>
<dbReference type="GO" id="GO:0007165">
    <property type="term" value="P:signal transduction"/>
    <property type="evidence" value="ECO:0007669"/>
    <property type="project" value="UniProtKB-KW"/>
</dbReference>
<evidence type="ECO:0008006" key="15">
    <source>
        <dbReference type="Google" id="ProtNLM"/>
    </source>
</evidence>
<feature type="transmembrane region" description="Helical" evidence="10">
    <location>
        <begin position="12"/>
        <end position="36"/>
    </location>
</feature>
<dbReference type="Gene3D" id="3.30.450.20">
    <property type="entry name" value="PAS domain"/>
    <property type="match status" value="1"/>
</dbReference>
<evidence type="ECO:0000313" key="14">
    <source>
        <dbReference type="Proteomes" id="UP000092714"/>
    </source>
</evidence>
<evidence type="ECO:0000256" key="3">
    <source>
        <dbReference type="ARBA" id="ARBA00022500"/>
    </source>
</evidence>
<dbReference type="CDD" id="cd06225">
    <property type="entry name" value="HAMP"/>
    <property type="match status" value="1"/>
</dbReference>
<sequence length="672" mass="73736">MKKKIFNRKSIGFKIFKVIIPIIMITTILLASLTYLKSKEAILKLSKDLLSQVAKDTSQLVQKEIRGNAQLSEDMAKLITLKNITSKDEIMKLLGEEKEKSSFKTLAFADKEGNYTDTNGKITNIKETSHFKMAIGGTRAASELYISKIDGKLEVAYCAPIKSGEEIIGVVVATKDGLEYSNIVNSLEIGYEGQAFILDRETKQILAFPDNEIVEKLTLLPDLVNGDSDYKDFGRAAEEMMENINGVTSYKVDGKNYITVYTGILSDYWVLGVTVSESEILKGAKEIGVFLIAIGLLLIIVSSIIVILISRNISNGVVKLKESIGKIADGDFASEIEESLINRNDEFGEIAIDVEKINISMSSIIEKLKIVSAKVDSTSGELHSLFQTINTNNENISISLNDIAGGTSTQTDNLSSITLKLDNFNYILNDMNSCIQAISQVAEDINKNAKNSNTDMISVTNSIKDLTCKFEDFINMINRMGSKFDGITNITSLIQQISENTNLLSLNAAIESARAGEAGKGFSVVAEEIRKLAVESSTSTKKINEAVGEILQEMNVLILESKGMSEYINGQSQSINKAISSFENISKSIDNIHPMISEVIDKSNKVNDEKKDILSSIDELLAISEEVTASSEEIASSSKEVTLLSNDAVKESDSLVEQTSNMKCELEKFKTR</sequence>
<feature type="transmembrane region" description="Helical" evidence="10">
    <location>
        <begin position="287"/>
        <end position="309"/>
    </location>
</feature>
<dbReference type="CDD" id="cd18773">
    <property type="entry name" value="PDC1_HK_sensor"/>
    <property type="match status" value="1"/>
</dbReference>
<proteinExistence type="inferred from homology"/>
<reference evidence="13 14" key="1">
    <citation type="submission" date="2016-06" db="EMBL/GenBank/DDBJ databases">
        <authorList>
            <person name="Kjaerup R.B."/>
            <person name="Dalgaard T.S."/>
            <person name="Juul-Madsen H.R."/>
        </authorList>
    </citation>
    <scope>NUCLEOTIDE SEQUENCE [LARGE SCALE GENOMIC DNA]</scope>
    <source>
        <strain evidence="13 14">373-A1</strain>
    </source>
</reference>
<dbReference type="PROSITE" id="PS50111">
    <property type="entry name" value="CHEMOTAXIS_TRANSDUC_2"/>
    <property type="match status" value="1"/>
</dbReference>
<dbReference type="Gene3D" id="1.10.287.950">
    <property type="entry name" value="Methyl-accepting chemotaxis protein"/>
    <property type="match status" value="1"/>
</dbReference>
<evidence type="ECO:0000313" key="13">
    <source>
        <dbReference type="EMBL" id="OBY12406.1"/>
    </source>
</evidence>
<dbReference type="RefSeq" id="WP_027099707.1">
    <property type="nucleotide sequence ID" value="NZ_CABHIH010000001.1"/>
</dbReference>
<keyword evidence="4 10" id="KW-0812">Transmembrane</keyword>
<comment type="similarity">
    <text evidence="8">Belongs to the methyl-accepting chemotaxis (MCP) protein family.</text>
</comment>
<accession>A0A174RER4</accession>
<dbReference type="PANTHER" id="PTHR32089">
    <property type="entry name" value="METHYL-ACCEPTING CHEMOTAXIS PROTEIN MCPB"/>
    <property type="match status" value="1"/>
</dbReference>
<dbReference type="SUPFAM" id="SSF58104">
    <property type="entry name" value="Methyl-accepting chemotaxis protein (MCP) signaling domain"/>
    <property type="match status" value="1"/>
</dbReference>
<evidence type="ECO:0000256" key="4">
    <source>
        <dbReference type="ARBA" id="ARBA00022692"/>
    </source>
</evidence>
<evidence type="ECO:0000259" key="12">
    <source>
        <dbReference type="PROSITE" id="PS50885"/>
    </source>
</evidence>
<dbReference type="GeneID" id="42777549"/>
<keyword evidence="3" id="KW-0145">Chemotaxis</keyword>
<dbReference type="eggNOG" id="COG0840">
    <property type="taxonomic scope" value="Bacteria"/>
</dbReference>
<evidence type="ECO:0000259" key="11">
    <source>
        <dbReference type="PROSITE" id="PS50111"/>
    </source>
</evidence>
<protein>
    <recommendedName>
        <fullName evidence="15">Methyl-accepting chemotaxis protein McpB</fullName>
    </recommendedName>
</protein>
<dbReference type="CDD" id="cd12912">
    <property type="entry name" value="PDC2_MCP_like"/>
    <property type="match status" value="1"/>
</dbReference>
<dbReference type="GO" id="GO:0006935">
    <property type="term" value="P:chemotaxis"/>
    <property type="evidence" value="ECO:0007669"/>
    <property type="project" value="UniProtKB-KW"/>
</dbReference>